<reference evidence="1 2" key="1">
    <citation type="submission" date="2024-09" db="EMBL/GenBank/DDBJ databases">
        <title>Itraconazole resistance in Madurella fahalii resulting from another homologue of gene encoding cytochrome P450 14-alpha sterol demethylase (CYP51).</title>
        <authorList>
            <person name="Yoshioka I."/>
            <person name="Fahal A.H."/>
            <person name="Kaneko S."/>
            <person name="Yaguchi T."/>
        </authorList>
    </citation>
    <scope>NUCLEOTIDE SEQUENCE [LARGE SCALE GENOMIC DNA]</scope>
    <source>
        <strain evidence="1 2">IFM 68171</strain>
    </source>
</reference>
<keyword evidence="2" id="KW-1185">Reference proteome</keyword>
<evidence type="ECO:0000313" key="2">
    <source>
        <dbReference type="Proteomes" id="UP001628179"/>
    </source>
</evidence>
<dbReference type="Proteomes" id="UP001628179">
    <property type="component" value="Unassembled WGS sequence"/>
</dbReference>
<gene>
    <name evidence="1" type="ORF">MFIFM68171_06526</name>
</gene>
<name>A0ABQ0GEY4_9PEZI</name>
<organism evidence="1 2">
    <name type="scientific">Madurella fahalii</name>
    <dbReference type="NCBI Taxonomy" id="1157608"/>
    <lineage>
        <taxon>Eukaryota</taxon>
        <taxon>Fungi</taxon>
        <taxon>Dikarya</taxon>
        <taxon>Ascomycota</taxon>
        <taxon>Pezizomycotina</taxon>
        <taxon>Sordariomycetes</taxon>
        <taxon>Sordariomycetidae</taxon>
        <taxon>Sordariales</taxon>
        <taxon>Sordariales incertae sedis</taxon>
        <taxon>Madurella</taxon>
    </lineage>
</organism>
<protein>
    <submittedName>
        <fullName evidence="1">Uncharacterized protein</fullName>
    </submittedName>
</protein>
<evidence type="ECO:0000313" key="1">
    <source>
        <dbReference type="EMBL" id="GAB1316316.1"/>
    </source>
</evidence>
<dbReference type="GeneID" id="98177269"/>
<proteinExistence type="predicted"/>
<comment type="caution">
    <text evidence="1">The sequence shown here is derived from an EMBL/GenBank/DDBJ whole genome shotgun (WGS) entry which is preliminary data.</text>
</comment>
<dbReference type="EMBL" id="BAAFSV010000003">
    <property type="protein sequence ID" value="GAB1316316.1"/>
    <property type="molecule type" value="Genomic_DNA"/>
</dbReference>
<sequence>MATAALLKEQLGHFKFECSAQVERLVRAVFEKIEARSMEIAPLGVACTSYWHPKSPGKVAVAMRQVERPDLCVNPVLVLDVHISETR</sequence>
<dbReference type="RefSeq" id="XP_070918047.1">
    <property type="nucleotide sequence ID" value="XM_071061946.1"/>
</dbReference>
<accession>A0ABQ0GEY4</accession>